<dbReference type="InterPro" id="IPR020103">
    <property type="entry name" value="PsdUridine_synth_cat_dom_sf"/>
</dbReference>
<dbReference type="InterPro" id="IPR020094">
    <property type="entry name" value="TruA/RsuA/RluB/E/F_N"/>
</dbReference>
<dbReference type="STRING" id="1764295.A0A5B8MTI3"/>
<dbReference type="Pfam" id="PF01416">
    <property type="entry name" value="PseudoU_synth_1"/>
    <property type="match status" value="1"/>
</dbReference>
<dbReference type="InterPro" id="IPR001406">
    <property type="entry name" value="PsdUridine_synth_TruA"/>
</dbReference>
<dbReference type="EMBL" id="CP031042">
    <property type="protein sequence ID" value="QDZ23054.1"/>
    <property type="molecule type" value="Genomic_DNA"/>
</dbReference>
<reference evidence="7 8" key="1">
    <citation type="submission" date="2018-07" db="EMBL/GenBank/DDBJ databases">
        <title>The complete nuclear genome of the prasinophyte Chloropicon primus (CCMP1205).</title>
        <authorList>
            <person name="Pombert J.-F."/>
            <person name="Otis C."/>
            <person name="Turmel M."/>
            <person name="Lemieux C."/>
        </authorList>
    </citation>
    <scope>NUCLEOTIDE SEQUENCE [LARGE SCALE GENOMIC DNA]</scope>
    <source>
        <strain evidence="7 8">CCMP1205</strain>
    </source>
</reference>
<feature type="transmembrane region" description="Helical" evidence="5">
    <location>
        <begin position="44"/>
        <end position="64"/>
    </location>
</feature>
<accession>A0A5B8MTI3</accession>
<keyword evidence="2 4" id="KW-0819">tRNA processing</keyword>
<dbReference type="AlphaFoldDB" id="A0A5B8MTI3"/>
<evidence type="ECO:0000256" key="5">
    <source>
        <dbReference type="SAM" id="Phobius"/>
    </source>
</evidence>
<comment type="catalytic activity">
    <reaction evidence="4">
        <text>uridine(38/39/40) in tRNA = pseudouridine(38/39/40) in tRNA</text>
        <dbReference type="Rhea" id="RHEA:22376"/>
        <dbReference type="Rhea" id="RHEA-COMP:10085"/>
        <dbReference type="Rhea" id="RHEA-COMP:10087"/>
        <dbReference type="ChEBI" id="CHEBI:65314"/>
        <dbReference type="ChEBI" id="CHEBI:65315"/>
        <dbReference type="EC" id="5.4.99.12"/>
    </reaction>
</comment>
<dbReference type="Gene3D" id="3.30.70.580">
    <property type="entry name" value="Pseudouridine synthase I, catalytic domain, N-terminal subdomain"/>
    <property type="match status" value="1"/>
</dbReference>
<evidence type="ECO:0000313" key="8">
    <source>
        <dbReference type="Proteomes" id="UP000316726"/>
    </source>
</evidence>
<keyword evidence="5" id="KW-0812">Transmembrane</keyword>
<dbReference type="PANTHER" id="PTHR11142">
    <property type="entry name" value="PSEUDOURIDYLATE SYNTHASE"/>
    <property type="match status" value="1"/>
</dbReference>
<dbReference type="Gene3D" id="3.30.70.660">
    <property type="entry name" value="Pseudouridine synthase I, catalytic domain, C-terminal subdomain"/>
    <property type="match status" value="1"/>
</dbReference>
<evidence type="ECO:0000313" key="7">
    <source>
        <dbReference type="EMBL" id="QDZ23054.1"/>
    </source>
</evidence>
<dbReference type="InterPro" id="IPR020097">
    <property type="entry name" value="PsdUridine_synth_TruA_a/b_dom"/>
</dbReference>
<dbReference type="PANTHER" id="PTHR11142:SF0">
    <property type="entry name" value="TRNA PSEUDOURIDINE SYNTHASE-LIKE 1"/>
    <property type="match status" value="1"/>
</dbReference>
<evidence type="ECO:0000256" key="3">
    <source>
        <dbReference type="ARBA" id="ARBA00023235"/>
    </source>
</evidence>
<dbReference type="GO" id="GO:0160147">
    <property type="term" value="F:tRNA pseudouridine(38-40) synthase activity"/>
    <property type="evidence" value="ECO:0007669"/>
    <property type="project" value="UniProtKB-EC"/>
</dbReference>
<evidence type="ECO:0000256" key="2">
    <source>
        <dbReference type="ARBA" id="ARBA00022694"/>
    </source>
</evidence>
<gene>
    <name evidence="7" type="ORF">A3770_09p55720</name>
</gene>
<feature type="transmembrane region" description="Helical" evidence="5">
    <location>
        <begin position="71"/>
        <end position="95"/>
    </location>
</feature>
<dbReference type="InterPro" id="IPR037185">
    <property type="entry name" value="EmrE-like"/>
</dbReference>
<dbReference type="InterPro" id="IPR020095">
    <property type="entry name" value="PsdUridine_synth_TruA_C"/>
</dbReference>
<protein>
    <recommendedName>
        <fullName evidence="4">tRNA pseudouridine synthase</fullName>
        <ecNumber evidence="4">5.4.99.12</ecNumber>
    </recommendedName>
</protein>
<sequence length="391" mass="42717">MQWLSPVASGCLGAAGGALMRFIGGRAHDDASDASLGTRLVSGHLVQLSLIGGYVLSQCLMFTFHNRGLRALPLLHVTVLNLAANAVASTVLGLALFGEAVAAKTVLGLCLLVTGSSLIYQPENGKTWSRLETVQGKLLKALSTALNTGSFKALRMRAASRTDAGVHAHGQVVEFRSARVFKDGTVESRKLLQSLNSLLPPGVRCVWVSDVPDSFHVIQNCARKQYNYYISFNPVYEDPFTFETRHRIKSEAGDGFVERMGRAAKAMEGLHDFTAFSNKTHDGIDREAVRHVEKCEVRLDSSSPGSGSIYVVCRGKGFLYRQVRHMVGAMLWHAQGKLDLTEIERALRDGKSFVDSGGRKWKPAPAKGLHLMWCEFQTLDNGLSIPLPHQL</sequence>
<feature type="domain" description="Pseudouridine synthase I TruA alpha/beta" evidence="6">
    <location>
        <begin position="263"/>
        <end position="376"/>
    </location>
</feature>
<evidence type="ECO:0000259" key="6">
    <source>
        <dbReference type="Pfam" id="PF01416"/>
    </source>
</evidence>
<proteinExistence type="inferred from homology"/>
<keyword evidence="3 4" id="KW-0413">Isomerase</keyword>
<dbReference type="GO" id="GO:0003723">
    <property type="term" value="F:RNA binding"/>
    <property type="evidence" value="ECO:0007669"/>
    <property type="project" value="InterPro"/>
</dbReference>
<evidence type="ECO:0000256" key="1">
    <source>
        <dbReference type="ARBA" id="ARBA00009375"/>
    </source>
</evidence>
<dbReference type="HAMAP" id="MF_00171">
    <property type="entry name" value="TruA"/>
    <property type="match status" value="1"/>
</dbReference>
<keyword evidence="8" id="KW-1185">Reference proteome</keyword>
<dbReference type="GO" id="GO:0031119">
    <property type="term" value="P:tRNA pseudouridine synthesis"/>
    <property type="evidence" value="ECO:0007669"/>
    <property type="project" value="TreeGrafter"/>
</dbReference>
<dbReference type="OrthoDB" id="271910at2759"/>
<evidence type="ECO:0000256" key="4">
    <source>
        <dbReference type="RuleBase" id="RU003792"/>
    </source>
</evidence>
<comment type="similarity">
    <text evidence="1 4">Belongs to the tRNA pseudouridine synthase TruA family.</text>
</comment>
<dbReference type="SUPFAM" id="SSF103481">
    <property type="entry name" value="Multidrug resistance efflux transporter EmrE"/>
    <property type="match status" value="1"/>
</dbReference>
<dbReference type="EC" id="5.4.99.12" evidence="4"/>
<dbReference type="SUPFAM" id="SSF55120">
    <property type="entry name" value="Pseudouridine synthase"/>
    <property type="match status" value="1"/>
</dbReference>
<keyword evidence="5" id="KW-0472">Membrane</keyword>
<dbReference type="Proteomes" id="UP000316726">
    <property type="component" value="Chromosome 9"/>
</dbReference>
<keyword evidence="5" id="KW-1133">Transmembrane helix</keyword>
<organism evidence="7 8">
    <name type="scientific">Chloropicon primus</name>
    <dbReference type="NCBI Taxonomy" id="1764295"/>
    <lineage>
        <taxon>Eukaryota</taxon>
        <taxon>Viridiplantae</taxon>
        <taxon>Chlorophyta</taxon>
        <taxon>Chloropicophyceae</taxon>
        <taxon>Chloropicales</taxon>
        <taxon>Chloropicaceae</taxon>
        <taxon>Chloropicon</taxon>
    </lineage>
</organism>
<name>A0A5B8MTI3_9CHLO</name>